<reference evidence="1 2" key="1">
    <citation type="submission" date="2018-04" db="EMBL/GenBank/DDBJ databases">
        <title>Pedobacter chongqingensis sp. nov., isolated from a rottenly hemp rope.</title>
        <authorList>
            <person name="Cai Y."/>
        </authorList>
    </citation>
    <scope>NUCLEOTIDE SEQUENCE [LARGE SCALE GENOMIC DNA]</scope>
    <source>
        <strain evidence="1 2">FJ4-8</strain>
    </source>
</reference>
<comment type="caution">
    <text evidence="1">The sequence shown here is derived from an EMBL/GenBank/DDBJ whole genome shotgun (WGS) entry which is preliminary data.</text>
</comment>
<protein>
    <submittedName>
        <fullName evidence="1">SusD/RagB family nutrient-binding outer membrane lipoprotein</fullName>
    </submittedName>
</protein>
<dbReference type="Gene3D" id="1.25.40.390">
    <property type="match status" value="1"/>
</dbReference>
<evidence type="ECO:0000313" key="1">
    <source>
        <dbReference type="EMBL" id="PWG80105.1"/>
    </source>
</evidence>
<dbReference type="RefSeq" id="WP_109416222.1">
    <property type="nucleotide sequence ID" value="NZ_QEAS01000010.1"/>
</dbReference>
<sequence>MKTLIIKISFLGLMLITVLGCENELEERYNNPEQSSVPSIPGYFTALINNNRVRPSYYEFRTFLFQHASVYSQTIAFPRGMNTYLQDDKYSGERWRDFYSVTYNDENKDGTGILAIYRQMEKSFNELPEAEKANNEVFMHAARVFVYDQASQMVDMWGDIPFSETGSLIENSTISNPKFDDAKELYSLFLNELKNEATYFATASLSTVASSGFKKQDIIIKGDMPMWRKYANSIRLRLLMRISFSDESTARQQVMEMLGSPGDFPIIDGDNSGSYNPVTKDVLLAQLTTNNKNLNSALFEIASYYAPDYMLNTVMLPANDPRIPVMFDKFGETVQNKFVPNAEYRAMPVSFTSEEQTANFRKYSIVDSSTFMNNLQLPGILFTASEGNFLKSEAFERWGGGDAQVTYETAVRQSVVFYYYLNSLGNGPKAPLEKPTESEISSFLSKPTIAYTGTSEQKLAKTWTQKWLHFGFLQSVQAWAEYRRTKYPQLTFPNATRAGYERPPSRLTYPSVEQTYNSSYEAVRSKDVRTNKIFWDVR</sequence>
<name>A0A2U2PFC5_9SPHI</name>
<gene>
    <name evidence="1" type="ORF">DDR33_12940</name>
</gene>
<dbReference type="SUPFAM" id="SSF48452">
    <property type="entry name" value="TPR-like"/>
    <property type="match status" value="1"/>
</dbReference>
<dbReference type="Pfam" id="PF12771">
    <property type="entry name" value="SusD-like_2"/>
    <property type="match status" value="1"/>
</dbReference>
<dbReference type="OrthoDB" id="9766256at2"/>
<dbReference type="InterPro" id="IPR011990">
    <property type="entry name" value="TPR-like_helical_dom_sf"/>
</dbReference>
<dbReference type="EMBL" id="QEAS01000010">
    <property type="protein sequence ID" value="PWG80105.1"/>
    <property type="molecule type" value="Genomic_DNA"/>
</dbReference>
<keyword evidence="2" id="KW-1185">Reference proteome</keyword>
<accession>A0A2U2PFC5</accession>
<dbReference type="AlphaFoldDB" id="A0A2U2PFC5"/>
<dbReference type="InterPro" id="IPR041662">
    <property type="entry name" value="SusD-like_2"/>
</dbReference>
<evidence type="ECO:0000313" key="2">
    <source>
        <dbReference type="Proteomes" id="UP000245647"/>
    </source>
</evidence>
<proteinExistence type="predicted"/>
<dbReference type="Proteomes" id="UP000245647">
    <property type="component" value="Unassembled WGS sequence"/>
</dbReference>
<keyword evidence="1" id="KW-0449">Lipoprotein</keyword>
<dbReference type="PROSITE" id="PS51257">
    <property type="entry name" value="PROKAR_LIPOPROTEIN"/>
    <property type="match status" value="1"/>
</dbReference>
<organism evidence="1 2">
    <name type="scientific">Pararcticibacter amylolyticus</name>
    <dbReference type="NCBI Taxonomy" id="2173175"/>
    <lineage>
        <taxon>Bacteria</taxon>
        <taxon>Pseudomonadati</taxon>
        <taxon>Bacteroidota</taxon>
        <taxon>Sphingobacteriia</taxon>
        <taxon>Sphingobacteriales</taxon>
        <taxon>Sphingobacteriaceae</taxon>
        <taxon>Pararcticibacter</taxon>
    </lineage>
</organism>